<reference evidence="2" key="1">
    <citation type="journal article" date="2015" name="Nat. Plants">
        <title>Genome expansion of Arabis alpina linked with retrotransposition and reduced symmetric DNA methylation.</title>
        <authorList>
            <person name="Willing E.M."/>
            <person name="Rawat V."/>
            <person name="Mandakova T."/>
            <person name="Maumus F."/>
            <person name="James G.V."/>
            <person name="Nordstroem K.J."/>
            <person name="Becker C."/>
            <person name="Warthmann N."/>
            <person name="Chica C."/>
            <person name="Szarzynska B."/>
            <person name="Zytnicki M."/>
            <person name="Albani M.C."/>
            <person name="Kiefer C."/>
            <person name="Bergonzi S."/>
            <person name="Castaings L."/>
            <person name="Mateos J.L."/>
            <person name="Berns M.C."/>
            <person name="Bujdoso N."/>
            <person name="Piofczyk T."/>
            <person name="de Lorenzo L."/>
            <person name="Barrero-Sicilia C."/>
            <person name="Mateos I."/>
            <person name="Piednoel M."/>
            <person name="Hagmann J."/>
            <person name="Chen-Min-Tao R."/>
            <person name="Iglesias-Fernandez R."/>
            <person name="Schuster S.C."/>
            <person name="Alonso-Blanco C."/>
            <person name="Roudier F."/>
            <person name="Carbonero P."/>
            <person name="Paz-Ares J."/>
            <person name="Davis S.J."/>
            <person name="Pecinka A."/>
            <person name="Quesneville H."/>
            <person name="Colot V."/>
            <person name="Lysak M.A."/>
            <person name="Weigel D."/>
            <person name="Coupland G."/>
            <person name="Schneeberger K."/>
        </authorList>
    </citation>
    <scope>NUCLEOTIDE SEQUENCE [LARGE SCALE GENOMIC DNA]</scope>
    <source>
        <strain evidence="2">cv. Pajares</strain>
    </source>
</reference>
<gene>
    <name evidence="1" type="ordered locus">AALP_Aa8g484100</name>
</gene>
<evidence type="ECO:0000313" key="1">
    <source>
        <dbReference type="EMBL" id="KFK28192.1"/>
    </source>
</evidence>
<keyword evidence="2" id="KW-1185">Reference proteome</keyword>
<organism evidence="1 2">
    <name type="scientific">Arabis alpina</name>
    <name type="common">Alpine rock-cress</name>
    <dbReference type="NCBI Taxonomy" id="50452"/>
    <lineage>
        <taxon>Eukaryota</taxon>
        <taxon>Viridiplantae</taxon>
        <taxon>Streptophyta</taxon>
        <taxon>Embryophyta</taxon>
        <taxon>Tracheophyta</taxon>
        <taxon>Spermatophyta</taxon>
        <taxon>Magnoliopsida</taxon>
        <taxon>eudicotyledons</taxon>
        <taxon>Gunneridae</taxon>
        <taxon>Pentapetalae</taxon>
        <taxon>rosids</taxon>
        <taxon>malvids</taxon>
        <taxon>Brassicales</taxon>
        <taxon>Brassicaceae</taxon>
        <taxon>Arabideae</taxon>
        <taxon>Arabis</taxon>
    </lineage>
</organism>
<dbReference type="Proteomes" id="UP000029120">
    <property type="component" value="Chromosome 8"/>
</dbReference>
<dbReference type="AlphaFoldDB" id="A0A087GE90"/>
<name>A0A087GE90_ARAAL</name>
<protein>
    <submittedName>
        <fullName evidence="1">Uncharacterized protein</fullName>
    </submittedName>
</protein>
<dbReference type="Gramene" id="KFK28192">
    <property type="protein sequence ID" value="KFK28192"/>
    <property type="gene ID" value="AALP_AA8G484100"/>
</dbReference>
<sequence>MMEVVNRRVFSETQIIGGEDNDDAPSLFSQATCALLCLF</sequence>
<accession>A0A087GE90</accession>
<proteinExistence type="predicted"/>
<evidence type="ECO:0000313" key="2">
    <source>
        <dbReference type="Proteomes" id="UP000029120"/>
    </source>
</evidence>
<dbReference type="EMBL" id="CM002876">
    <property type="protein sequence ID" value="KFK28192.1"/>
    <property type="molecule type" value="Genomic_DNA"/>
</dbReference>